<name>A0A6J6KV33_9ZZZZ</name>
<dbReference type="GO" id="GO:0008745">
    <property type="term" value="F:N-acetylmuramoyl-L-alanine amidase activity"/>
    <property type="evidence" value="ECO:0007669"/>
    <property type="project" value="InterPro"/>
</dbReference>
<gene>
    <name evidence="3" type="ORF">UFOPK2171_00015</name>
    <name evidence="4" type="ORF">UFOPK2237_00574</name>
</gene>
<sequence>MTVTILRRGDQGPAVTEVRDRLVRLGLLSPDASAAVDVFDDILLAALRYFQQTRGLTVDGLVGPQTFRRLDEARWKIGDRVLSFTPGHVIHGEDVAQLQQRLIELGFALDRVDGIFAKSTDSAVREFQRNVGLDVDGICGPAFFRAFQRLARTIAGGSQEHLRELSTVANFGKTRTVETCSILLDPSDLDEKLVGSEYSHSDICWDIASRLEGRLGAMGTLVLLTRPQGGKVDGERTRASLANDSNVDLIIGLGLDRHNNPLAQGVASYYFGHEYSRSATGMRLAEIVQEEISSRTSIADSKSHAKTWDLLRLTRMPSIKVELGYATSPHDSELLSQAETRDQIAAGLSSAVTRILAPRIG</sequence>
<keyword evidence="1" id="KW-0378">Hydrolase</keyword>
<evidence type="ECO:0000259" key="2">
    <source>
        <dbReference type="SMART" id="SM00646"/>
    </source>
</evidence>
<dbReference type="InterPro" id="IPR002477">
    <property type="entry name" value="Peptidoglycan-bd-like"/>
</dbReference>
<dbReference type="Pfam" id="PF01471">
    <property type="entry name" value="PG_binding_1"/>
    <property type="match status" value="2"/>
</dbReference>
<dbReference type="PANTHER" id="PTHR30404">
    <property type="entry name" value="N-ACETYLMURAMOYL-L-ALANINE AMIDASE"/>
    <property type="match status" value="1"/>
</dbReference>
<dbReference type="GO" id="GO:0030288">
    <property type="term" value="C:outer membrane-bounded periplasmic space"/>
    <property type="evidence" value="ECO:0007669"/>
    <property type="project" value="TreeGrafter"/>
</dbReference>
<dbReference type="Gene3D" id="3.40.630.40">
    <property type="entry name" value="Zn-dependent exopeptidases"/>
    <property type="match status" value="1"/>
</dbReference>
<organism evidence="4">
    <name type="scientific">freshwater metagenome</name>
    <dbReference type="NCBI Taxonomy" id="449393"/>
    <lineage>
        <taxon>unclassified sequences</taxon>
        <taxon>metagenomes</taxon>
        <taxon>ecological metagenomes</taxon>
    </lineage>
</organism>
<dbReference type="SMART" id="SM00646">
    <property type="entry name" value="Ami_3"/>
    <property type="match status" value="1"/>
</dbReference>
<dbReference type="CDD" id="cd02696">
    <property type="entry name" value="MurNAc-LAA"/>
    <property type="match status" value="1"/>
</dbReference>
<dbReference type="EMBL" id="CAEZWI010000054">
    <property type="protein sequence ID" value="CAB4651975.1"/>
    <property type="molecule type" value="Genomic_DNA"/>
</dbReference>
<dbReference type="Pfam" id="PF01520">
    <property type="entry name" value="Amidase_3"/>
    <property type="match status" value="1"/>
</dbReference>
<dbReference type="Gene3D" id="1.10.101.10">
    <property type="entry name" value="PGBD-like superfamily/PGBD"/>
    <property type="match status" value="2"/>
</dbReference>
<dbReference type="PANTHER" id="PTHR30404:SF0">
    <property type="entry name" value="N-ACETYLMURAMOYL-L-ALANINE AMIDASE AMIC"/>
    <property type="match status" value="1"/>
</dbReference>
<dbReference type="InterPro" id="IPR002508">
    <property type="entry name" value="MurNAc-LAA_cat"/>
</dbReference>
<dbReference type="SUPFAM" id="SSF53187">
    <property type="entry name" value="Zn-dependent exopeptidases"/>
    <property type="match status" value="1"/>
</dbReference>
<evidence type="ECO:0000313" key="4">
    <source>
        <dbReference type="EMBL" id="CAB4651975.1"/>
    </source>
</evidence>
<dbReference type="InterPro" id="IPR050695">
    <property type="entry name" value="N-acetylmuramoyl_amidase_3"/>
</dbReference>
<proteinExistence type="predicted"/>
<dbReference type="EMBL" id="CAEZWD010000001">
    <property type="protein sequence ID" value="CAB4640387.1"/>
    <property type="molecule type" value="Genomic_DNA"/>
</dbReference>
<accession>A0A6J6KV33</accession>
<reference evidence="4" key="1">
    <citation type="submission" date="2020-05" db="EMBL/GenBank/DDBJ databases">
        <authorList>
            <person name="Chiriac C."/>
            <person name="Salcher M."/>
            <person name="Ghai R."/>
            <person name="Kavagutti S V."/>
        </authorList>
    </citation>
    <scope>NUCLEOTIDE SEQUENCE</scope>
</reference>
<evidence type="ECO:0000256" key="1">
    <source>
        <dbReference type="ARBA" id="ARBA00022801"/>
    </source>
</evidence>
<dbReference type="SUPFAM" id="SSF47090">
    <property type="entry name" value="PGBD-like"/>
    <property type="match status" value="2"/>
</dbReference>
<evidence type="ECO:0000313" key="3">
    <source>
        <dbReference type="EMBL" id="CAB4640387.1"/>
    </source>
</evidence>
<dbReference type="GO" id="GO:0009253">
    <property type="term" value="P:peptidoglycan catabolic process"/>
    <property type="evidence" value="ECO:0007669"/>
    <property type="project" value="InterPro"/>
</dbReference>
<dbReference type="AlphaFoldDB" id="A0A6J6KV33"/>
<dbReference type="InterPro" id="IPR036365">
    <property type="entry name" value="PGBD-like_sf"/>
</dbReference>
<dbReference type="InterPro" id="IPR036366">
    <property type="entry name" value="PGBDSf"/>
</dbReference>
<feature type="domain" description="MurNAc-LAA" evidence="2">
    <location>
        <begin position="239"/>
        <end position="353"/>
    </location>
</feature>
<protein>
    <submittedName>
        <fullName evidence="4">Unannotated protein</fullName>
    </submittedName>
</protein>